<keyword evidence="8 19" id="KW-0808">Transferase</keyword>
<dbReference type="InterPro" id="IPR036095">
    <property type="entry name" value="PTS_EIIB-like_sf"/>
</dbReference>
<dbReference type="SUPFAM" id="SSF55594">
    <property type="entry name" value="HPr-like"/>
    <property type="match status" value="1"/>
</dbReference>
<dbReference type="InterPro" id="IPR002178">
    <property type="entry name" value="PTS_EIIA_type-2_dom"/>
</dbReference>
<evidence type="ECO:0000256" key="3">
    <source>
        <dbReference type="ARBA" id="ARBA00020422"/>
    </source>
</evidence>
<proteinExistence type="predicted"/>
<protein>
    <recommendedName>
        <fullName evidence="3">Phosphocarrier protein HPr</fullName>
    </recommendedName>
</protein>
<gene>
    <name evidence="19" type="primary">ptsF</name>
    <name evidence="19" type="ORF">NCTC934_01390</name>
</gene>
<evidence type="ECO:0000256" key="12">
    <source>
        <dbReference type="ARBA" id="ARBA00022989"/>
    </source>
</evidence>
<dbReference type="Gene3D" id="3.30.1340.10">
    <property type="entry name" value="HPr-like"/>
    <property type="match status" value="1"/>
</dbReference>
<evidence type="ECO:0000313" key="19">
    <source>
        <dbReference type="EMBL" id="VEH73097.1"/>
    </source>
</evidence>
<feature type="domain" description="PTS EIIB type-2" evidence="16">
    <location>
        <begin position="185"/>
        <end position="281"/>
    </location>
</feature>
<dbReference type="Pfam" id="PF00359">
    <property type="entry name" value="PTS_EIIA_2"/>
    <property type="match status" value="1"/>
</dbReference>
<dbReference type="PROSITE" id="PS51099">
    <property type="entry name" value="PTS_EIIB_TYPE_2"/>
    <property type="match status" value="1"/>
</dbReference>
<dbReference type="PROSITE" id="PS51350">
    <property type="entry name" value="PTS_HPR_DOM"/>
    <property type="match status" value="1"/>
</dbReference>
<dbReference type="Gene3D" id="3.40.50.2300">
    <property type="match status" value="1"/>
</dbReference>
<keyword evidence="12 14" id="KW-1133">Transmembrane helix</keyword>
<dbReference type="InterPro" id="IPR006327">
    <property type="entry name" value="PTS_IIC_fruc"/>
</dbReference>
<comment type="subcellular location">
    <subcellularLocation>
        <location evidence="2">Cell inner membrane</location>
        <topology evidence="2">Multi-pass membrane protein</topology>
    </subcellularLocation>
</comment>
<dbReference type="NCBIfam" id="TIGR01003">
    <property type="entry name" value="PTS_HPr_family"/>
    <property type="match status" value="1"/>
</dbReference>
<evidence type="ECO:0000256" key="7">
    <source>
        <dbReference type="ARBA" id="ARBA00022597"/>
    </source>
</evidence>
<dbReference type="InterPro" id="IPR004715">
    <property type="entry name" value="PTS_IIA_fruc"/>
</dbReference>
<feature type="transmembrane region" description="Helical" evidence="14">
    <location>
        <begin position="648"/>
        <end position="669"/>
    </location>
</feature>
<evidence type="ECO:0000256" key="2">
    <source>
        <dbReference type="ARBA" id="ARBA00004429"/>
    </source>
</evidence>
<comment type="function">
    <text evidence="1">General (non sugar-specific) component of the phosphoenolpyruvate-dependent sugar phosphotransferase system (sugar PTS). This major carbohydrate active-transport system catalyzes the phosphorylation of incoming sugar substrates concomitantly with their translocation across the cell membrane. The phosphoryl group from phosphoenolpyruvate (PEP) is transferred to the phosphoryl carrier protein HPr by enzyme I. Phospho-HPr then transfers it to the PTS EIIA domain.</text>
</comment>
<dbReference type="InterPro" id="IPR003352">
    <property type="entry name" value="PTS_EIIC"/>
</dbReference>
<feature type="transmembrane region" description="Helical" evidence="14">
    <location>
        <begin position="610"/>
        <end position="628"/>
    </location>
</feature>
<feature type="transmembrane region" description="Helical" evidence="14">
    <location>
        <begin position="507"/>
        <end position="528"/>
    </location>
</feature>
<evidence type="ECO:0000256" key="8">
    <source>
        <dbReference type="ARBA" id="ARBA00022679"/>
    </source>
</evidence>
<dbReference type="PANTHER" id="PTHR30505">
    <property type="entry name" value="FRUCTOSE-LIKE PERMEASE"/>
    <property type="match status" value="1"/>
</dbReference>
<keyword evidence="11" id="KW-0418">Kinase</keyword>
<evidence type="ECO:0000259" key="15">
    <source>
        <dbReference type="PROSITE" id="PS51094"/>
    </source>
</evidence>
<evidence type="ECO:0000256" key="1">
    <source>
        <dbReference type="ARBA" id="ARBA00003681"/>
    </source>
</evidence>
<name>A0ABY6TFK3_9CORY</name>
<dbReference type="Pfam" id="PF02378">
    <property type="entry name" value="PTS_EIIC"/>
    <property type="match status" value="1"/>
</dbReference>
<dbReference type="SUPFAM" id="SSF55804">
    <property type="entry name" value="Phoshotransferase/anion transport protein"/>
    <property type="match status" value="1"/>
</dbReference>
<evidence type="ECO:0000313" key="20">
    <source>
        <dbReference type="Proteomes" id="UP000280707"/>
    </source>
</evidence>
<dbReference type="PROSITE" id="PS51104">
    <property type="entry name" value="PTS_EIIC_TYPE_2"/>
    <property type="match status" value="1"/>
</dbReference>
<dbReference type="PRINTS" id="PR00107">
    <property type="entry name" value="PHOSPHOCPHPR"/>
</dbReference>
<feature type="domain" description="PTS EIIA type-2" evidence="15">
    <location>
        <begin position="4"/>
        <end position="149"/>
    </location>
</feature>
<evidence type="ECO:0000259" key="17">
    <source>
        <dbReference type="PROSITE" id="PS51104"/>
    </source>
</evidence>
<dbReference type="NCBIfam" id="TIGR01427">
    <property type="entry name" value="PTS_IIC_fructo"/>
    <property type="match status" value="1"/>
</dbReference>
<evidence type="ECO:0000259" key="16">
    <source>
        <dbReference type="PROSITE" id="PS51099"/>
    </source>
</evidence>
<dbReference type="SUPFAM" id="SSF52794">
    <property type="entry name" value="PTS system IIB component-like"/>
    <property type="match status" value="1"/>
</dbReference>
<dbReference type="PROSITE" id="PS00369">
    <property type="entry name" value="PTS_HPR_HIS"/>
    <property type="match status" value="1"/>
</dbReference>
<evidence type="ECO:0000259" key="18">
    <source>
        <dbReference type="PROSITE" id="PS51350"/>
    </source>
</evidence>
<sequence length="807" mass="83312">MASDLITTELVALDADFGNSVDSVITNLATLVHDTGRATEVAGLAQPAIDREAKAGTGVPGGVAIPHCRSEAVTEPTLAFARLTRGVDFSGPDGDAQLVFLIAAPAGGGKAHLQILSKLARALVRKDFLEALRTASTKEEIVKEILAVVNAEKTKKKKQDTAEAAAGAAEGASASAGASAQATRIVAITACPTGIAHTYMAADALTQTAGERDDVDLTVETQGSSNNESVSQSTIDAADAVIFATDVGVRDRERFAGKPVIESGVKRAINEPGKMLDEAIAAAKNPNARKVSGTASSSSAEEEGKSLGWGKRIQQAIMTGVSYMVPFVAAGGLLLALGFLFGGADMANGWQALSTDYSLSNLPGNEITVDGETMSFENSGFGLYIGAVLFAIGQAAMGFIVAALSGYIAYALAGRPGIAPGFVGGAIAVTLDAGFIGGLVTGLLAGFIALWIGNWKVPRWLGSLMPVVIIPLLTSLVVGLSMYLLLGAPLAALMEGLQDWLSSMSGSSAVVLGIILGLMMCVDLGGPVNKAAYLFATAGLSTGDAASMQIMAAVMAAGMVPPIALSLATFIRKSLFTPAEQENGKSAWLLGLSFVSEGAIPFAAADPFRVIPSMMAGGAVTGAISMALSVESRAPHGGIFVAFAIDPFWAYLVAILAGVAVSTVAVLAMKQFWPNKTVQELPKRPLQGPKPLPRTWRHKSNARTLDHDKLTTERIISMASKTVKVGSSVGLHARPASIIADAAGEYDEDIFLSLVGEEDDDNETDAASSLMIMALGAEQGDEVTVTSDNEEAVEKIAGLIEQDLDAS</sequence>
<evidence type="ECO:0000256" key="14">
    <source>
        <dbReference type="SAM" id="Phobius"/>
    </source>
</evidence>
<dbReference type="InterPro" id="IPR013011">
    <property type="entry name" value="PTS_EIIB_2"/>
</dbReference>
<dbReference type="Proteomes" id="UP000280707">
    <property type="component" value="Chromosome"/>
</dbReference>
<dbReference type="InterPro" id="IPR035895">
    <property type="entry name" value="HPr-like_sf"/>
</dbReference>
<dbReference type="CDD" id="cd00367">
    <property type="entry name" value="PTS-HPr_like"/>
    <property type="match status" value="1"/>
</dbReference>
<evidence type="ECO:0000256" key="9">
    <source>
        <dbReference type="ARBA" id="ARBA00022683"/>
    </source>
</evidence>
<dbReference type="PANTHER" id="PTHR30505:SF0">
    <property type="entry name" value="FRUCTOSE-LIKE PTS SYSTEM EIIBC COMPONENT-RELATED"/>
    <property type="match status" value="1"/>
</dbReference>
<keyword evidence="7" id="KW-0762">Sugar transport</keyword>
<dbReference type="NCBIfam" id="TIGR00829">
    <property type="entry name" value="FRU"/>
    <property type="match status" value="1"/>
</dbReference>
<keyword evidence="9" id="KW-0598">Phosphotransferase system</keyword>
<dbReference type="GO" id="GO:0016740">
    <property type="term" value="F:transferase activity"/>
    <property type="evidence" value="ECO:0007669"/>
    <property type="project" value="UniProtKB-KW"/>
</dbReference>
<keyword evidence="13 14" id="KW-0472">Membrane</keyword>
<evidence type="ECO:0000256" key="6">
    <source>
        <dbReference type="ARBA" id="ARBA00022553"/>
    </source>
</evidence>
<dbReference type="Gene3D" id="3.40.930.10">
    <property type="entry name" value="Mannitol-specific EII, Chain A"/>
    <property type="match status" value="1"/>
</dbReference>
<evidence type="ECO:0000256" key="11">
    <source>
        <dbReference type="ARBA" id="ARBA00022777"/>
    </source>
</evidence>
<dbReference type="InterPro" id="IPR001020">
    <property type="entry name" value="PTS_HPr_His_P_site"/>
</dbReference>
<dbReference type="NCBIfam" id="TIGR00848">
    <property type="entry name" value="fruA"/>
    <property type="match status" value="1"/>
</dbReference>
<dbReference type="InterPro" id="IPR016152">
    <property type="entry name" value="PTrfase/Anion_transptr"/>
</dbReference>
<dbReference type="PROSITE" id="PS51094">
    <property type="entry name" value="PTS_EIIA_TYPE_2"/>
    <property type="match status" value="1"/>
</dbReference>
<dbReference type="CDD" id="cd00211">
    <property type="entry name" value="PTS_IIA_fru"/>
    <property type="match status" value="1"/>
</dbReference>
<feature type="domain" description="HPr" evidence="18">
    <location>
        <begin position="718"/>
        <end position="807"/>
    </location>
</feature>
<keyword evidence="10 14" id="KW-0812">Transmembrane</keyword>
<dbReference type="InterPro" id="IPR003353">
    <property type="entry name" value="PTS_IIB_fruc"/>
</dbReference>
<dbReference type="CDD" id="cd05569">
    <property type="entry name" value="PTS_IIB_fructose"/>
    <property type="match status" value="1"/>
</dbReference>
<dbReference type="EMBL" id="LR134408">
    <property type="protein sequence ID" value="VEH73097.1"/>
    <property type="molecule type" value="Genomic_DNA"/>
</dbReference>
<dbReference type="InterPro" id="IPR050864">
    <property type="entry name" value="Bacterial_PTS_Sugar_Transport"/>
</dbReference>
<evidence type="ECO:0000256" key="10">
    <source>
        <dbReference type="ARBA" id="ARBA00022692"/>
    </source>
</evidence>
<feature type="transmembrane region" description="Helical" evidence="14">
    <location>
        <begin position="464"/>
        <end position="486"/>
    </location>
</feature>
<feature type="transmembrane region" description="Helical" evidence="14">
    <location>
        <begin position="548"/>
        <end position="571"/>
    </location>
</feature>
<dbReference type="InterPro" id="IPR013014">
    <property type="entry name" value="PTS_EIIC_2"/>
</dbReference>
<feature type="transmembrane region" description="Helical" evidence="14">
    <location>
        <begin position="321"/>
        <end position="341"/>
    </location>
</feature>
<keyword evidence="5" id="KW-1003">Cell membrane</keyword>
<keyword evidence="4" id="KW-0813">Transport</keyword>
<organism evidence="19 20">
    <name type="scientific">Corynebacterium segmentosum</name>
    <dbReference type="NCBI Taxonomy" id="43990"/>
    <lineage>
        <taxon>Bacteria</taxon>
        <taxon>Bacillati</taxon>
        <taxon>Actinomycetota</taxon>
        <taxon>Actinomycetes</taxon>
        <taxon>Mycobacteriales</taxon>
        <taxon>Corynebacteriaceae</taxon>
        <taxon>Corynebacterium</taxon>
    </lineage>
</organism>
<feature type="domain" description="PTS EIIC type-2" evidence="17">
    <location>
        <begin position="313"/>
        <end position="679"/>
    </location>
</feature>
<evidence type="ECO:0000256" key="5">
    <source>
        <dbReference type="ARBA" id="ARBA00022475"/>
    </source>
</evidence>
<keyword evidence="6" id="KW-0597">Phosphoprotein</keyword>
<dbReference type="Pfam" id="PF00381">
    <property type="entry name" value="PTS-HPr"/>
    <property type="match status" value="1"/>
</dbReference>
<feature type="transmembrane region" description="Helical" evidence="14">
    <location>
        <begin position="381"/>
        <end position="410"/>
    </location>
</feature>
<evidence type="ECO:0000256" key="13">
    <source>
        <dbReference type="ARBA" id="ARBA00023136"/>
    </source>
</evidence>
<accession>A0ABY6TFK3</accession>
<dbReference type="InterPro" id="IPR003501">
    <property type="entry name" value="PTS_EIIB_2/3"/>
</dbReference>
<evidence type="ECO:0000256" key="4">
    <source>
        <dbReference type="ARBA" id="ARBA00022448"/>
    </source>
</evidence>
<reference evidence="19 20" key="1">
    <citation type="submission" date="2018-12" db="EMBL/GenBank/DDBJ databases">
        <authorList>
            <consortium name="Pathogen Informatics"/>
        </authorList>
    </citation>
    <scope>NUCLEOTIDE SEQUENCE [LARGE SCALE GENOMIC DNA]</scope>
    <source>
        <strain evidence="19 20">NCTC934</strain>
    </source>
</reference>
<dbReference type="Pfam" id="PF02302">
    <property type="entry name" value="PTS_IIB"/>
    <property type="match status" value="1"/>
</dbReference>
<dbReference type="InterPro" id="IPR000032">
    <property type="entry name" value="HPr-like"/>
</dbReference>
<keyword evidence="20" id="KW-1185">Reference proteome</keyword>
<feature type="transmembrane region" description="Helical" evidence="14">
    <location>
        <begin position="422"/>
        <end position="452"/>
    </location>
</feature>